<accession>A0A6A5W8H4</accession>
<reference evidence="3" key="1">
    <citation type="journal article" date="2020" name="Stud. Mycol.">
        <title>101 Dothideomycetes genomes: a test case for predicting lifestyles and emergence of pathogens.</title>
        <authorList>
            <person name="Haridas S."/>
            <person name="Albert R."/>
            <person name="Binder M."/>
            <person name="Bloem J."/>
            <person name="Labutti K."/>
            <person name="Salamov A."/>
            <person name="Andreopoulos B."/>
            <person name="Baker S."/>
            <person name="Barry K."/>
            <person name="Bills G."/>
            <person name="Bluhm B."/>
            <person name="Cannon C."/>
            <person name="Castanera R."/>
            <person name="Culley D."/>
            <person name="Daum C."/>
            <person name="Ezra D."/>
            <person name="Gonzalez J."/>
            <person name="Henrissat B."/>
            <person name="Kuo A."/>
            <person name="Liang C."/>
            <person name="Lipzen A."/>
            <person name="Lutzoni F."/>
            <person name="Magnuson J."/>
            <person name="Mondo S."/>
            <person name="Nolan M."/>
            <person name="Ohm R."/>
            <person name="Pangilinan J."/>
            <person name="Park H.-J."/>
            <person name="Ramirez L."/>
            <person name="Alfaro M."/>
            <person name="Sun H."/>
            <person name="Tritt A."/>
            <person name="Yoshinaga Y."/>
            <person name="Zwiers L.-H."/>
            <person name="Turgeon B."/>
            <person name="Goodwin S."/>
            <person name="Spatafora J."/>
            <person name="Crous P."/>
            <person name="Grigoriev I."/>
        </authorList>
    </citation>
    <scope>NUCLEOTIDE SEQUENCE</scope>
    <source>
        <strain evidence="3">CBS 123094</strain>
    </source>
</reference>
<name>A0A6A5W8H4_9PLEO</name>
<dbReference type="AlphaFoldDB" id="A0A6A5W8H4"/>
<keyword evidence="2" id="KW-0812">Transmembrane</keyword>
<evidence type="ECO:0000313" key="3">
    <source>
        <dbReference type="EMBL" id="KAF1995415.1"/>
    </source>
</evidence>
<feature type="compositionally biased region" description="Polar residues" evidence="1">
    <location>
        <begin position="124"/>
        <end position="137"/>
    </location>
</feature>
<evidence type="ECO:0000256" key="1">
    <source>
        <dbReference type="SAM" id="MobiDB-lite"/>
    </source>
</evidence>
<gene>
    <name evidence="3" type="ORF">P154DRAFT_580852</name>
</gene>
<evidence type="ECO:0000313" key="4">
    <source>
        <dbReference type="Proteomes" id="UP000799779"/>
    </source>
</evidence>
<organism evidence="3 4">
    <name type="scientific">Amniculicola lignicola CBS 123094</name>
    <dbReference type="NCBI Taxonomy" id="1392246"/>
    <lineage>
        <taxon>Eukaryota</taxon>
        <taxon>Fungi</taxon>
        <taxon>Dikarya</taxon>
        <taxon>Ascomycota</taxon>
        <taxon>Pezizomycotina</taxon>
        <taxon>Dothideomycetes</taxon>
        <taxon>Pleosporomycetidae</taxon>
        <taxon>Pleosporales</taxon>
        <taxon>Amniculicolaceae</taxon>
        <taxon>Amniculicola</taxon>
    </lineage>
</organism>
<protein>
    <submittedName>
        <fullName evidence="3">Uncharacterized protein</fullName>
    </submittedName>
</protein>
<keyword evidence="4" id="KW-1185">Reference proteome</keyword>
<feature type="compositionally biased region" description="Polar residues" evidence="1">
    <location>
        <begin position="146"/>
        <end position="156"/>
    </location>
</feature>
<feature type="region of interest" description="Disordered" evidence="1">
    <location>
        <begin position="121"/>
        <end position="156"/>
    </location>
</feature>
<feature type="transmembrane region" description="Helical" evidence="2">
    <location>
        <begin position="70"/>
        <end position="93"/>
    </location>
</feature>
<sequence>MGSPDGGGRFEQRAAARGWLEAIVDGRIPAPLTITAGGLRVSFTPKRPRHGELQLRSLVQRGPAVTLLSLLVRAAAIAIAIVAIIAIIAIITIPPPHRGLPSDARAGRFVVAASFGTRMGGAAGQQQLSRRQPCSKQPHQRVPGPETSNTTREWRS</sequence>
<proteinExistence type="predicted"/>
<dbReference type="Proteomes" id="UP000799779">
    <property type="component" value="Unassembled WGS sequence"/>
</dbReference>
<evidence type="ECO:0000256" key="2">
    <source>
        <dbReference type="SAM" id="Phobius"/>
    </source>
</evidence>
<keyword evidence="2" id="KW-1133">Transmembrane helix</keyword>
<keyword evidence="2" id="KW-0472">Membrane</keyword>
<dbReference type="EMBL" id="ML977639">
    <property type="protein sequence ID" value="KAF1995415.1"/>
    <property type="molecule type" value="Genomic_DNA"/>
</dbReference>